<evidence type="ECO:0000313" key="2">
    <source>
        <dbReference type="EMBL" id="KAH8999214.1"/>
    </source>
</evidence>
<feature type="compositionally biased region" description="Pro residues" evidence="1">
    <location>
        <begin position="134"/>
        <end position="166"/>
    </location>
</feature>
<dbReference type="EMBL" id="JAKELL010000004">
    <property type="protein sequence ID" value="KAH8999214.1"/>
    <property type="molecule type" value="Genomic_DNA"/>
</dbReference>
<dbReference type="AlphaFoldDB" id="A0AAD4LP84"/>
<dbReference type="PROSITE" id="PS50330">
    <property type="entry name" value="UIM"/>
    <property type="match status" value="1"/>
</dbReference>
<feature type="compositionally biased region" description="Basic and acidic residues" evidence="1">
    <location>
        <begin position="369"/>
        <end position="387"/>
    </location>
</feature>
<feature type="region of interest" description="Disordered" evidence="1">
    <location>
        <begin position="1"/>
        <end position="35"/>
    </location>
</feature>
<feature type="compositionally biased region" description="Basic and acidic residues" evidence="1">
    <location>
        <begin position="340"/>
        <end position="356"/>
    </location>
</feature>
<feature type="compositionally biased region" description="Polar residues" evidence="1">
    <location>
        <begin position="327"/>
        <end position="337"/>
    </location>
</feature>
<organism evidence="2 3">
    <name type="scientific">Lactarius akahatsu</name>
    <dbReference type="NCBI Taxonomy" id="416441"/>
    <lineage>
        <taxon>Eukaryota</taxon>
        <taxon>Fungi</taxon>
        <taxon>Dikarya</taxon>
        <taxon>Basidiomycota</taxon>
        <taxon>Agaricomycotina</taxon>
        <taxon>Agaricomycetes</taxon>
        <taxon>Russulales</taxon>
        <taxon>Russulaceae</taxon>
        <taxon>Lactarius</taxon>
    </lineage>
</organism>
<comment type="caution">
    <text evidence="2">The sequence shown here is derived from an EMBL/GenBank/DDBJ whole genome shotgun (WGS) entry which is preliminary data.</text>
</comment>
<dbReference type="Proteomes" id="UP001201163">
    <property type="component" value="Unassembled WGS sequence"/>
</dbReference>
<dbReference type="SMART" id="SM00726">
    <property type="entry name" value="UIM"/>
    <property type="match status" value="2"/>
</dbReference>
<proteinExistence type="predicted"/>
<sequence length="728" mass="79332">MAYQRHPSDVYTRQNRASTAPGPMQPSFPRDAAIPPSLIPGYRHRQTISVASGVNGPLFSQADHGTRSETSKVSATVSPVGGIPEYYYVSPSPYHGIPAAMPPPPPPLLPPQHQAALPPLPPKTPVISPSMSPMLPPKPPPFMPSLPHYHTPPPSRSKSQPPPPLPRGASPPFNARPRQPPPVLPPKPHAARSSSVVVTPSYLPFPVTPREKVSLNTDAASLILPSLSSPADSPLEQPTANEDEELELALKLSARAEREYAESLLSQDEEFARALEESLLDFASPPLLTPQPNRASTTESDRLPTSSSTRPLGTHPYSPKQTPVRVDSSTSLASSVGVQLKEDEAYARKLEAEYESGRTTPTTLSSHNTDLKQIEDRELPRYADIVKDTATPHPEADATGHVPHASPTPTRTEEQHSAPHQTSTTVLQQTSSSAQGTSPRPGSPTLSLSPSEEEDPEESPSASPRASRTFVTPNQFVEPELLYGVSFGFHMPPMDVFIMRDPLPNIIALPYGKCPPMHVQAPSWRQLLKLMAKLSATQIEPSTEAIAATKGELKLRTVVQFFKVHRASPDWRTVIYLTIDYPPPPDHRYTNGDVNVLPYSYNLSALPTLLSDGPESHVSKYYTIPATSRTPLPKLPITMPSMAMYLASALEDSRRALSDTSSGVRRLAKMVDQFYPNESTPAAGEEEVRRRGGRALIGRLMGRPTKPPRGRNADVYDLVTPFVPDEWG</sequence>
<feature type="compositionally biased region" description="Low complexity" evidence="1">
    <location>
        <begin position="225"/>
        <end position="235"/>
    </location>
</feature>
<accession>A0AAD4LP84</accession>
<feature type="region of interest" description="Disordered" evidence="1">
    <location>
        <begin position="225"/>
        <end position="244"/>
    </location>
</feature>
<feature type="region of interest" description="Disordered" evidence="1">
    <location>
        <begin position="282"/>
        <end position="471"/>
    </location>
</feature>
<gene>
    <name evidence="2" type="ORF">EDB92DRAFT_942302</name>
</gene>
<keyword evidence="3" id="KW-1185">Reference proteome</keyword>
<feature type="compositionally biased region" description="Polar residues" evidence="1">
    <location>
        <begin position="357"/>
        <end position="368"/>
    </location>
</feature>
<protein>
    <submittedName>
        <fullName evidence="2">Uncharacterized protein</fullName>
    </submittedName>
</protein>
<dbReference type="InterPro" id="IPR003903">
    <property type="entry name" value="UIM_dom"/>
</dbReference>
<feature type="compositionally biased region" description="Polar residues" evidence="1">
    <location>
        <begin position="290"/>
        <end position="311"/>
    </location>
</feature>
<reference evidence="2" key="1">
    <citation type="submission" date="2022-01" db="EMBL/GenBank/DDBJ databases">
        <title>Comparative genomics reveals a dynamic genome evolution in the ectomycorrhizal milk-cap (Lactarius) mushrooms.</title>
        <authorList>
            <consortium name="DOE Joint Genome Institute"/>
            <person name="Lebreton A."/>
            <person name="Tang N."/>
            <person name="Kuo A."/>
            <person name="LaButti K."/>
            <person name="Drula E."/>
            <person name="Barry K."/>
            <person name="Clum A."/>
            <person name="Lipzen A."/>
            <person name="Mousain D."/>
            <person name="Ng V."/>
            <person name="Wang R."/>
            <person name="Wang X."/>
            <person name="Dai Y."/>
            <person name="Henrissat B."/>
            <person name="Grigoriev I.V."/>
            <person name="Guerin-Laguette A."/>
            <person name="Yu F."/>
            <person name="Martin F.M."/>
        </authorList>
    </citation>
    <scope>NUCLEOTIDE SEQUENCE</scope>
    <source>
        <strain evidence="2">QP</strain>
    </source>
</reference>
<feature type="compositionally biased region" description="Low complexity" evidence="1">
    <location>
        <begin position="421"/>
        <end position="450"/>
    </location>
</feature>
<name>A0AAD4LP84_9AGAM</name>
<feature type="compositionally biased region" description="Low complexity" evidence="1">
    <location>
        <begin position="167"/>
        <end position="177"/>
    </location>
</feature>
<feature type="region of interest" description="Disordered" evidence="1">
    <location>
        <begin position="103"/>
        <end position="210"/>
    </location>
</feature>
<evidence type="ECO:0000256" key="1">
    <source>
        <dbReference type="SAM" id="MobiDB-lite"/>
    </source>
</evidence>
<feature type="compositionally biased region" description="Pro residues" evidence="1">
    <location>
        <begin position="178"/>
        <end position="188"/>
    </location>
</feature>
<evidence type="ECO:0000313" key="3">
    <source>
        <dbReference type="Proteomes" id="UP001201163"/>
    </source>
</evidence>